<comment type="pathway">
    <text evidence="3">Cofactor biosynthesis; coenzyme F420 biosynthesis.</text>
</comment>
<reference evidence="4" key="1">
    <citation type="submission" date="2007-06" db="EMBL/GenBank/DDBJ databases">
        <title>Complete sequence of Methanococcus aeolicus Nankai-3.</title>
        <authorList>
            <consortium name="US DOE Joint Genome Institute"/>
            <person name="Copeland A."/>
            <person name="Lucas S."/>
            <person name="Lapidus A."/>
            <person name="Barry K."/>
            <person name="Glavina del Rio T."/>
            <person name="Dalin E."/>
            <person name="Tice H."/>
            <person name="Pitluck S."/>
            <person name="Chain P."/>
            <person name="Malfatti S."/>
            <person name="Shin M."/>
            <person name="Vergez L."/>
            <person name="Schmutz J."/>
            <person name="Larimer F."/>
            <person name="Land M."/>
            <person name="Hauser L."/>
            <person name="Kyrpides N."/>
            <person name="Lykidis A."/>
            <person name="Sieprawska-Lupa M."/>
            <person name="Whitman W.B."/>
            <person name="Richardson P."/>
        </authorList>
    </citation>
    <scope>NUCLEOTIDE SEQUENCE [LARGE SCALE GENOMIC DNA]</scope>
    <source>
        <strain evidence="4">Nankai-3</strain>
    </source>
</reference>
<dbReference type="Pfam" id="PF01933">
    <property type="entry name" value="CofD"/>
    <property type="match status" value="1"/>
</dbReference>
<dbReference type="GeneID" id="5326456"/>
<dbReference type="Gene3D" id="3.40.50.10680">
    <property type="entry name" value="CofD-like domains"/>
    <property type="match status" value="1"/>
</dbReference>
<dbReference type="UniPathway" id="UPA00071"/>
<sequence>MKVCILSGGTGAPKLIQGLKEILPEEDISVIVNTGEDTMVGDLYLSPDVDTVLYTLSNQINEDTWYGVKGDTFIAHNTIKEFENKENNTFGENLRIGDKDRALKMHKTHYINKGYPLSKIIKMEKELFGIKANIFPMTDDIVRTKILINENNNKYLIDFHDFWINRRGNATVVDIFYENSNYAGAPSKTIECIKNSDIIIIGPSNPITSIAPILSIKDIKDTIIESNKPVVAVSPIIGEGAVSGPAGILMKAKGYPVSAEGVCKFYNDLGININTMILDNIDKNKDFELKVNSCDSNTAVAYTNTIMKTIEDKINLAKFIVNLRTI</sequence>
<dbReference type="EMBL" id="CP000743">
    <property type="protein sequence ID" value="ABR56402.1"/>
    <property type="molecule type" value="Genomic_DNA"/>
</dbReference>
<dbReference type="EC" id="2.7.8.28" evidence="3"/>
<evidence type="ECO:0000256" key="3">
    <source>
        <dbReference type="HAMAP-Rule" id="MF_01257"/>
    </source>
</evidence>
<evidence type="ECO:0000313" key="4">
    <source>
        <dbReference type="EMBL" id="ABR56402.1"/>
    </source>
</evidence>
<dbReference type="GO" id="GO:0052645">
    <property type="term" value="P:F420-0 metabolic process"/>
    <property type="evidence" value="ECO:0007669"/>
    <property type="project" value="UniProtKB-UniRule"/>
</dbReference>
<comment type="catalytic activity">
    <reaction evidence="3">
        <text>(2S)-lactyl-2-diphospho-5'-guanosine + 7,8-didemethyl-8-hydroxy-5-deazariboflavin = oxidized coenzyme F420-0 + GMP + H(+)</text>
        <dbReference type="Rhea" id="RHEA:63444"/>
        <dbReference type="ChEBI" id="CHEBI:15378"/>
        <dbReference type="ChEBI" id="CHEBI:58115"/>
        <dbReference type="ChEBI" id="CHEBI:59435"/>
        <dbReference type="ChEBI" id="CHEBI:59904"/>
        <dbReference type="ChEBI" id="CHEBI:59907"/>
        <dbReference type="EC" id="2.7.8.28"/>
    </reaction>
</comment>
<dbReference type="STRING" id="419665.Maeo_0819"/>
<dbReference type="CDD" id="cd07186">
    <property type="entry name" value="CofD_like"/>
    <property type="match status" value="1"/>
</dbReference>
<name>A6UV80_META3</name>
<dbReference type="NCBIfam" id="TIGR01819">
    <property type="entry name" value="F420_cofD"/>
    <property type="match status" value="1"/>
</dbReference>
<comment type="similarity">
    <text evidence="3">Belongs to the CofD family.</text>
</comment>
<evidence type="ECO:0000313" key="5">
    <source>
        <dbReference type="Proteomes" id="UP000001106"/>
    </source>
</evidence>
<feature type="binding site" evidence="3">
    <location>
        <position position="95"/>
    </location>
    <ligand>
        <name>7,8-didemethyl-8-hydroxy-5-deazariboflavin</name>
        <dbReference type="ChEBI" id="CHEBI:59904"/>
    </ligand>
</feature>
<feature type="binding site" evidence="3">
    <location>
        <position position="50"/>
    </location>
    <ligand>
        <name>7,8-didemethyl-8-hydroxy-5-deazariboflavin</name>
        <dbReference type="ChEBI" id="CHEBI:59904"/>
    </ligand>
</feature>
<accession>A6UV80</accession>
<evidence type="ECO:0000256" key="2">
    <source>
        <dbReference type="ARBA" id="ARBA00022842"/>
    </source>
</evidence>
<evidence type="ECO:0000256" key="1">
    <source>
        <dbReference type="ARBA" id="ARBA00022679"/>
    </source>
</evidence>
<dbReference type="HAMAP" id="MF_01257">
    <property type="entry name" value="CofD"/>
    <property type="match status" value="1"/>
</dbReference>
<comment type="function">
    <text evidence="3">Catalyzes the transfer of the 2-phospholactate moiety from (2S)-lactyl-2-diphospho-5'-guanosine to 7,8-didemethyl-8-hydroxy-5-deazariboflavin (FO) with the formation of oxidized coenzyme F420-0 and GMP.</text>
</comment>
<dbReference type="Proteomes" id="UP000001106">
    <property type="component" value="Chromosome"/>
</dbReference>
<dbReference type="GO" id="GO:0000287">
    <property type="term" value="F:magnesium ion binding"/>
    <property type="evidence" value="ECO:0007669"/>
    <property type="project" value="InterPro"/>
</dbReference>
<organism evidence="4 5">
    <name type="scientific">Methanococcus aeolicus (strain ATCC BAA-1280 / DSM 17508 / OCM 812 / Nankai-3)</name>
    <dbReference type="NCBI Taxonomy" id="419665"/>
    <lineage>
        <taxon>Archaea</taxon>
        <taxon>Methanobacteriati</taxon>
        <taxon>Methanobacteriota</taxon>
        <taxon>Methanomada group</taxon>
        <taxon>Methanococci</taxon>
        <taxon>Methanococcales</taxon>
        <taxon>Methanococcaceae</taxon>
        <taxon>Methanococcus</taxon>
    </lineage>
</organism>
<keyword evidence="1 3" id="KW-0808">Transferase</keyword>
<keyword evidence="2 3" id="KW-0460">Magnesium</keyword>
<dbReference type="AlphaFoldDB" id="A6UV80"/>
<dbReference type="InterPro" id="IPR002882">
    <property type="entry name" value="CofD"/>
</dbReference>
<dbReference type="InterPro" id="IPR010115">
    <property type="entry name" value="FbiA/CofD"/>
</dbReference>
<dbReference type="PANTHER" id="PTHR43007:SF1">
    <property type="entry name" value="2-PHOSPHO-L-LACTATE TRANSFERASE"/>
    <property type="match status" value="1"/>
</dbReference>
<dbReference type="KEGG" id="mae:Maeo_0819"/>
<protein>
    <recommendedName>
        <fullName evidence="3">2-phospho-L-lactate transferase</fullName>
        <ecNumber evidence="3">2.7.8.28</ecNumber>
    </recommendedName>
    <alternativeName>
        <fullName evidence="3">EPPG:FO PEP transferase</fullName>
    </alternativeName>
</protein>
<dbReference type="OrthoDB" id="59563at2157"/>
<dbReference type="InterPro" id="IPR038136">
    <property type="entry name" value="CofD-like_dom_sf"/>
</dbReference>
<comment type="cofactor">
    <cofactor evidence="3">
        <name>Mg(2+)</name>
        <dbReference type="ChEBI" id="CHEBI:18420"/>
    </cofactor>
</comment>
<keyword evidence="5" id="KW-1185">Reference proteome</keyword>
<comment type="subunit">
    <text evidence="3">Homodimer.</text>
</comment>
<dbReference type="RefSeq" id="WP_011973534.1">
    <property type="nucleotide sequence ID" value="NC_009635.1"/>
</dbReference>
<dbReference type="PANTHER" id="PTHR43007">
    <property type="entry name" value="2-PHOSPHO-L-LACTATE TRANSFERASE"/>
    <property type="match status" value="1"/>
</dbReference>
<dbReference type="Gene3D" id="1.10.8.240">
    <property type="entry name" value="CofD-like domain"/>
    <property type="match status" value="1"/>
</dbReference>
<dbReference type="eggNOG" id="arCOG04395">
    <property type="taxonomic scope" value="Archaea"/>
</dbReference>
<gene>
    <name evidence="3" type="primary">cofD</name>
    <name evidence="4" type="ordered locus">Maeo_0819</name>
</gene>
<proteinExistence type="inferred from homology"/>
<dbReference type="GO" id="GO:0043743">
    <property type="term" value="F:LPPG:FO 2-phospho-L-lactate transferase activity"/>
    <property type="evidence" value="ECO:0007669"/>
    <property type="project" value="UniProtKB-EC"/>
</dbReference>
<dbReference type="HOGENOM" id="CLU_055795_1_0_2"/>
<dbReference type="SUPFAM" id="SSF142338">
    <property type="entry name" value="CofD-like"/>
    <property type="match status" value="1"/>
</dbReference>